<dbReference type="AlphaFoldDB" id="A0A7M2RFG5"/>
<accession>A0A7M2RFG5</accession>
<dbReference type="EMBL" id="CP063304">
    <property type="protein sequence ID" value="QOV18070.1"/>
    <property type="molecule type" value="Genomic_DNA"/>
</dbReference>
<evidence type="ECO:0000313" key="1">
    <source>
        <dbReference type="EMBL" id="QOV18070.1"/>
    </source>
</evidence>
<gene>
    <name evidence="1" type="ORF">INP51_08360</name>
</gene>
<dbReference type="Proteomes" id="UP000593601">
    <property type="component" value="Chromosome"/>
</dbReference>
<sequence length="250" mass="26438">MTVEVTLTPSESKRLIARGVKALPSVQHALKNNTIILAGGTTNAFIAEELLGSSFPKKSVYTLGMIRDGKLSSSDEASRIFPYVIKKGKKEPEQNHWKEYLPKLVSGDIFIKGGNAIDHTGLAAILAGNDMGGTIGAAFGPVMQRGVELIVPIGLEKLVPDVRAAVEFTAGQHAEDSIGEQVGLLPVMGATIVTEITALETLYDVRCMCIAAGGTDGSEGSIVLAAKGEPEDTKRLMAEVRSIKGEPPVR</sequence>
<organism evidence="1 2">
    <name type="scientific">Blautia liquoris</name>
    <dbReference type="NCBI Taxonomy" id="2779518"/>
    <lineage>
        <taxon>Bacteria</taxon>
        <taxon>Bacillati</taxon>
        <taxon>Bacillota</taxon>
        <taxon>Clostridia</taxon>
        <taxon>Lachnospirales</taxon>
        <taxon>Lachnospiraceae</taxon>
        <taxon>Blautia</taxon>
    </lineage>
</organism>
<reference evidence="1 2" key="1">
    <citation type="submission" date="2020-10" db="EMBL/GenBank/DDBJ databases">
        <title>Blautia liquoris sp.nov., isolated from the mud in a fermentation cellar used for the production of Chinese strong-flavoured liquor.</title>
        <authorList>
            <person name="Lu L."/>
        </authorList>
    </citation>
    <scope>NUCLEOTIDE SEQUENCE [LARGE SCALE GENOMIC DNA]</scope>
    <source>
        <strain evidence="1 2">LZLJ-3</strain>
    </source>
</reference>
<keyword evidence="2" id="KW-1185">Reference proteome</keyword>
<dbReference type="KEGG" id="bliq:INP51_08360"/>
<proteinExistence type="predicted"/>
<name>A0A7M2RFG5_9FIRM</name>
<dbReference type="RefSeq" id="WP_193734432.1">
    <property type="nucleotide sequence ID" value="NZ_CP063304.1"/>
</dbReference>
<protein>
    <submittedName>
        <fullName evidence="1">Uncharacterized protein</fullName>
    </submittedName>
</protein>
<evidence type="ECO:0000313" key="2">
    <source>
        <dbReference type="Proteomes" id="UP000593601"/>
    </source>
</evidence>